<dbReference type="GO" id="GO:0070034">
    <property type="term" value="F:telomerase RNA binding"/>
    <property type="evidence" value="ECO:0007669"/>
    <property type="project" value="TreeGrafter"/>
</dbReference>
<keyword evidence="4" id="KW-0866">Nonsense-mediated mRNA decay</keyword>
<dbReference type="EMBL" id="CADEPM010000003">
    <property type="protein sequence ID" value="CAB3403459.1"/>
    <property type="molecule type" value="Genomic_DNA"/>
</dbReference>
<dbReference type="SUPFAM" id="SSF88723">
    <property type="entry name" value="PIN domain-like"/>
    <property type="match status" value="1"/>
</dbReference>
<feature type="compositionally biased region" description="Basic and acidic residues" evidence="6">
    <location>
        <begin position="36"/>
        <end position="57"/>
    </location>
</feature>
<reference evidence="8 9" key="1">
    <citation type="submission" date="2020-04" db="EMBL/GenBank/DDBJ databases">
        <authorList>
            <person name="Laetsch R D."/>
            <person name="Stevens L."/>
            <person name="Kumar S."/>
            <person name="Blaxter L. M."/>
        </authorList>
    </citation>
    <scope>NUCLEOTIDE SEQUENCE [LARGE SCALE GENOMIC DNA]</scope>
</reference>
<keyword evidence="3" id="KW-0963">Cytoplasm</keyword>
<feature type="compositionally biased region" description="Basic and acidic residues" evidence="6">
    <location>
        <begin position="258"/>
        <end position="284"/>
    </location>
</feature>
<feature type="compositionally biased region" description="Acidic residues" evidence="6">
    <location>
        <begin position="321"/>
        <end position="331"/>
    </location>
</feature>
<dbReference type="GO" id="GO:0005737">
    <property type="term" value="C:cytoplasm"/>
    <property type="evidence" value="ECO:0007669"/>
    <property type="project" value="UniProtKB-SubCell"/>
</dbReference>
<gene>
    <name evidence="8" type="ORF">CBOVIS_LOCUS5928</name>
</gene>
<dbReference type="PANTHER" id="PTHR15696:SF38">
    <property type="entry name" value="PIN DOMAIN-CONTAINING PROTEIN"/>
    <property type="match status" value="1"/>
</dbReference>
<feature type="compositionally biased region" description="Polar residues" evidence="6">
    <location>
        <begin position="183"/>
        <end position="196"/>
    </location>
</feature>
<proteinExistence type="predicted"/>
<dbReference type="SMART" id="SM00670">
    <property type="entry name" value="PINc"/>
    <property type="match status" value="1"/>
</dbReference>
<feature type="compositionally biased region" description="Basic and acidic residues" evidence="6">
    <location>
        <begin position="305"/>
        <end position="314"/>
    </location>
</feature>
<dbReference type="InterPro" id="IPR045153">
    <property type="entry name" value="Est1/Ebs1-like"/>
</dbReference>
<dbReference type="Pfam" id="PF10373">
    <property type="entry name" value="EST1_DNA_bind"/>
    <property type="match status" value="1"/>
</dbReference>
<feature type="compositionally biased region" description="Basic and acidic residues" evidence="6">
    <location>
        <begin position="403"/>
        <end position="422"/>
    </location>
</feature>
<keyword evidence="5" id="KW-0539">Nucleus</keyword>
<evidence type="ECO:0000313" key="9">
    <source>
        <dbReference type="Proteomes" id="UP000494206"/>
    </source>
</evidence>
<dbReference type="GO" id="GO:0000184">
    <property type="term" value="P:nuclear-transcribed mRNA catabolic process, nonsense-mediated decay"/>
    <property type="evidence" value="ECO:0007669"/>
    <property type="project" value="UniProtKB-KW"/>
</dbReference>
<sequence>MLFGYRMADEGGAATTTRIRKQPRPEIQLYRPGMLRKGDSTKSLANDERPPRPEKIETSPSTTTTAANRRRSSNDADGVRSRGGSGSTTPDANVMNDKYTRFGANSRQPESSYNSTKSLYDSRKPGGYTEYNGRNHQRNNRLPFERSNNRNSSSSYNERASMRGDVAMTRRNVVGGGRRRNDSMNSTQSEMPQTTAKADPLHIDTSYDSKSQCGASSAFSMNSLGEAMSFEEMCQSLQSFSSMDWSKEVENEIAERLEREEEEKRLHESLMHEADERKRKDETRAAQSTRAAVARHRGGLQETNGAHHDSDRESSFGGSIAEEEDDNDELPSGERTPTSVRSGYHRSTKNATGRREKPERRYRGEHDDRDDETTEYDSLSSHMTSGRLAGRISIVKRAIPGDVHAERTSPRRDYRQSEESQRENANPKFSEESMLRRRDEPVRSSPPPPPASTSSSTSNDEVRINEIAEKIAKLAPLVAKKRDVEAAKKVVQLSADMSKYYYDQIFVDIFGTFSSSLEQQLFRNAFYKPIESLRSGSNSASPNAKLIRASFQRLLLNGIDFYETLINDYQVRFKIDLESTLIWPNGFPSDEQLNEHFVDLPAGSLKYSTTNQKIAIKSLSRHLVSLGDLHRYKTLVDGCEDYSTSQKFYLRASQLWPTSGHTYNQLGVVAYYSMLYRSARRARLIPVDVLSRQRQSRVIDEIFYLVRALSCNYPYLAAKDRLAQRIDAMRAKVSKYEPLLDSECGKLRDEMRMMSKVERAREVWIDLATGKAIDDAGETIVDDILAHFIEQSASKLHRRAVSYLIDAFGMLVNKIGMEHFSSVSERAFALLLASLSKPYSDFSSRQLVQLTAMFIYAVHSAAKKEMNSPQHHTAVSALFTLLAVLLKVFTEEKCEVGCDHELALTEKALIVLPSINLISTAVRKSDALQPNAIELLPSSIVTLSMTAIVRRLEQQFEVIASCSPQEAGLAFPENVFLASFCGIFDGYPTKADVLEGRNESEQTNRSRIFNVLKAMEMIRDRIPTDSSNDSGISTEKEEKPIGRDELLELEKRKNRFVLVVQPENLVVDTNVFIDHLDIVKRIVEKKHHKIVVPTMVLTELVGLSLPSVSGRDNLIDVSGGEQEEYVRANAKVAVAWLKERSRTKCPQMATLTTQGKKIAFLVATEDNTNHKKERKVNDDLILESCLNLIANAVASPSPSIPSSVAESHENVIHRNVVLLTEDRGLSIKAMCQRVPCRHIQQFSSLASI</sequence>
<dbReference type="Pfam" id="PF13638">
    <property type="entry name" value="PIN_4"/>
    <property type="match status" value="1"/>
</dbReference>
<dbReference type="InterPro" id="IPR029060">
    <property type="entry name" value="PIN-like_dom_sf"/>
</dbReference>
<feature type="region of interest" description="Disordered" evidence="6">
    <location>
        <begin position="399"/>
        <end position="461"/>
    </location>
</feature>
<feature type="compositionally biased region" description="Polar residues" evidence="6">
    <location>
        <begin position="103"/>
        <end position="119"/>
    </location>
</feature>
<dbReference type="OrthoDB" id="2017974at2759"/>
<feature type="domain" description="PIN" evidence="7">
    <location>
        <begin position="1063"/>
        <end position="1227"/>
    </location>
</feature>
<feature type="compositionally biased region" description="Low complexity" evidence="6">
    <location>
        <begin position="149"/>
        <end position="159"/>
    </location>
</feature>
<dbReference type="PANTHER" id="PTHR15696">
    <property type="entry name" value="SMG-7 SUPPRESSOR WITH MORPHOLOGICAL EFFECT ON GENITALIA PROTEIN 7"/>
    <property type="match status" value="1"/>
</dbReference>
<dbReference type="InterPro" id="IPR019458">
    <property type="entry name" value="Est1-like_N"/>
</dbReference>
<dbReference type="InterPro" id="IPR002716">
    <property type="entry name" value="PIN_dom"/>
</dbReference>
<feature type="region of interest" description="Disordered" evidence="6">
    <location>
        <begin position="258"/>
        <end position="384"/>
    </location>
</feature>
<evidence type="ECO:0000256" key="3">
    <source>
        <dbReference type="ARBA" id="ARBA00022490"/>
    </source>
</evidence>
<accession>A0A8S1EVC2</accession>
<evidence type="ECO:0000256" key="6">
    <source>
        <dbReference type="SAM" id="MobiDB-lite"/>
    </source>
</evidence>
<name>A0A8S1EVC2_9PELO</name>
<dbReference type="GO" id="GO:0042162">
    <property type="term" value="F:telomeric DNA binding"/>
    <property type="evidence" value="ECO:0007669"/>
    <property type="project" value="TreeGrafter"/>
</dbReference>
<protein>
    <recommendedName>
        <fullName evidence="7">PIN domain-containing protein</fullName>
    </recommendedName>
</protein>
<evidence type="ECO:0000256" key="4">
    <source>
        <dbReference type="ARBA" id="ARBA00023161"/>
    </source>
</evidence>
<evidence type="ECO:0000256" key="5">
    <source>
        <dbReference type="ARBA" id="ARBA00023242"/>
    </source>
</evidence>
<feature type="region of interest" description="Disordered" evidence="6">
    <location>
        <begin position="1"/>
        <end position="197"/>
    </location>
</feature>
<comment type="caution">
    <text evidence="8">The sequence shown here is derived from an EMBL/GenBank/DDBJ whole genome shotgun (WGS) entry which is preliminary data.</text>
</comment>
<feature type="compositionally biased region" description="Low complexity" evidence="6">
    <location>
        <begin position="58"/>
        <end position="67"/>
    </location>
</feature>
<evidence type="ECO:0000256" key="1">
    <source>
        <dbReference type="ARBA" id="ARBA00004123"/>
    </source>
</evidence>
<dbReference type="InterPro" id="IPR018834">
    <property type="entry name" value="DNA/RNA-bd_Est1-type"/>
</dbReference>
<dbReference type="SUPFAM" id="SSF48452">
    <property type="entry name" value="TPR-like"/>
    <property type="match status" value="1"/>
</dbReference>
<dbReference type="AlphaFoldDB" id="A0A8S1EVC2"/>
<dbReference type="InterPro" id="IPR011990">
    <property type="entry name" value="TPR-like_helical_dom_sf"/>
</dbReference>
<dbReference type="Gene3D" id="1.25.40.10">
    <property type="entry name" value="Tetratricopeptide repeat domain"/>
    <property type="match status" value="1"/>
</dbReference>
<dbReference type="Proteomes" id="UP000494206">
    <property type="component" value="Unassembled WGS sequence"/>
</dbReference>
<evidence type="ECO:0000256" key="2">
    <source>
        <dbReference type="ARBA" id="ARBA00004496"/>
    </source>
</evidence>
<comment type="subcellular location">
    <subcellularLocation>
        <location evidence="2">Cytoplasm</location>
    </subcellularLocation>
    <subcellularLocation>
        <location evidence="1">Nucleus</location>
    </subcellularLocation>
</comment>
<evidence type="ECO:0000259" key="7">
    <source>
        <dbReference type="SMART" id="SM00670"/>
    </source>
</evidence>
<feature type="compositionally biased region" description="Basic and acidic residues" evidence="6">
    <location>
        <begin position="353"/>
        <end position="367"/>
    </location>
</feature>
<feature type="compositionally biased region" description="Basic and acidic residues" evidence="6">
    <location>
        <begin position="429"/>
        <end position="442"/>
    </location>
</feature>
<organism evidence="8 9">
    <name type="scientific">Caenorhabditis bovis</name>
    <dbReference type="NCBI Taxonomy" id="2654633"/>
    <lineage>
        <taxon>Eukaryota</taxon>
        <taxon>Metazoa</taxon>
        <taxon>Ecdysozoa</taxon>
        <taxon>Nematoda</taxon>
        <taxon>Chromadorea</taxon>
        <taxon>Rhabditida</taxon>
        <taxon>Rhabditina</taxon>
        <taxon>Rhabditomorpha</taxon>
        <taxon>Rhabditoidea</taxon>
        <taxon>Rhabditidae</taxon>
        <taxon>Peloderinae</taxon>
        <taxon>Caenorhabditis</taxon>
    </lineage>
</organism>
<dbReference type="Pfam" id="PF10374">
    <property type="entry name" value="EST1"/>
    <property type="match status" value="1"/>
</dbReference>
<dbReference type="GO" id="GO:0005697">
    <property type="term" value="C:telomerase holoenzyme complex"/>
    <property type="evidence" value="ECO:0007669"/>
    <property type="project" value="TreeGrafter"/>
</dbReference>
<evidence type="ECO:0000313" key="8">
    <source>
        <dbReference type="EMBL" id="CAB3403459.1"/>
    </source>
</evidence>
<keyword evidence="9" id="KW-1185">Reference proteome</keyword>
<dbReference type="Gene3D" id="3.40.50.1010">
    <property type="entry name" value="5'-nuclease"/>
    <property type="match status" value="1"/>
</dbReference>